<keyword evidence="2" id="KW-1185">Reference proteome</keyword>
<comment type="caution">
    <text evidence="1">The sequence shown here is derived from an EMBL/GenBank/DDBJ whole genome shotgun (WGS) entry which is preliminary data.</text>
</comment>
<sequence length="589" mass="64042">MDEAEEDVSIWKVGNEVGGAQLKRYGEWLTNQSSLDDTILLASRPEFVRDIVDRTMVGGSEGWHALGVLAHLLKAGAKEHIPVDVDVLNPAAKHGVNPALMDLLVSNLGENAGAAMTLIALAERRDYHATIWHHPGFPEALVRSVTTPDHPARRTTPKQLSCFFMRLSESEDLRLPMASHPGVLEALVSVRPSDGDRLFEYASTALDNISSDTEACRIWAVRALEQNLGVPLFETRNRFQNTLGVLALASIASLAVTMNRESEKKRDHELAFAREKPLSVGFDFLCDIVVAGGDDSMSEFAMVQIAVLGYYKPDSLGPFPAEFIAALTRVEHGTYRCMPFFAPFATYIKGAAKSLCTSSNTVDAVLSELENAAAGGRQDFVRDIVHVVLMAFAFRTVPRSTSEDVLLSVVMATHPKASVLLSCYCSRIRTGDYPCSRSEILAQVARFCERNDHPTGGYRDLQSMLGAQEGLVDAVLAEIEESDDGLGILYRLLGYCAISCTDDALPRIAKAAGGSKSNLLRCGGEDMGEYISLKETVADLHALVFGAEDPLPPRATLLVVLKKLESELGYVGTGTVVERIKEVKDQVGV</sequence>
<dbReference type="EMBL" id="BRYB01006468">
    <property type="protein sequence ID" value="GMI58338.1"/>
    <property type="molecule type" value="Genomic_DNA"/>
</dbReference>
<gene>
    <name evidence="1" type="ORF">TeGR_g8953</name>
</gene>
<protein>
    <submittedName>
        <fullName evidence="1">Uncharacterized protein</fullName>
    </submittedName>
</protein>
<dbReference type="Proteomes" id="UP001165060">
    <property type="component" value="Unassembled WGS sequence"/>
</dbReference>
<accession>A0ABQ6ND47</accession>
<evidence type="ECO:0000313" key="1">
    <source>
        <dbReference type="EMBL" id="GMI58338.1"/>
    </source>
</evidence>
<organism evidence="1 2">
    <name type="scientific">Tetraparma gracilis</name>
    <dbReference type="NCBI Taxonomy" id="2962635"/>
    <lineage>
        <taxon>Eukaryota</taxon>
        <taxon>Sar</taxon>
        <taxon>Stramenopiles</taxon>
        <taxon>Ochrophyta</taxon>
        <taxon>Bolidophyceae</taxon>
        <taxon>Parmales</taxon>
        <taxon>Triparmaceae</taxon>
        <taxon>Tetraparma</taxon>
    </lineage>
</organism>
<evidence type="ECO:0000313" key="2">
    <source>
        <dbReference type="Proteomes" id="UP001165060"/>
    </source>
</evidence>
<name>A0ABQ6ND47_9STRA</name>
<dbReference type="InterPro" id="IPR016024">
    <property type="entry name" value="ARM-type_fold"/>
</dbReference>
<reference evidence="1 2" key="1">
    <citation type="journal article" date="2023" name="Commun. Biol.">
        <title>Genome analysis of Parmales, the sister group of diatoms, reveals the evolutionary specialization of diatoms from phago-mixotrophs to photoautotrophs.</title>
        <authorList>
            <person name="Ban H."/>
            <person name="Sato S."/>
            <person name="Yoshikawa S."/>
            <person name="Yamada K."/>
            <person name="Nakamura Y."/>
            <person name="Ichinomiya M."/>
            <person name="Sato N."/>
            <person name="Blanc-Mathieu R."/>
            <person name="Endo H."/>
            <person name="Kuwata A."/>
            <person name="Ogata H."/>
        </authorList>
    </citation>
    <scope>NUCLEOTIDE SEQUENCE [LARGE SCALE GENOMIC DNA]</scope>
</reference>
<proteinExistence type="predicted"/>
<dbReference type="SUPFAM" id="SSF48371">
    <property type="entry name" value="ARM repeat"/>
    <property type="match status" value="1"/>
</dbReference>